<reference evidence="2 3" key="1">
    <citation type="submission" date="2017-06" db="EMBL/GenBank/DDBJ databases">
        <title>Genome sequencing of cyanobaciteial culture collection at National Institute for Environmental Studies (NIES).</title>
        <authorList>
            <person name="Hirose Y."/>
            <person name="Shimura Y."/>
            <person name="Fujisawa T."/>
            <person name="Nakamura Y."/>
            <person name="Kawachi M."/>
        </authorList>
    </citation>
    <scope>NUCLEOTIDE SEQUENCE [LARGE SCALE GENOMIC DNA]</scope>
    <source>
        <strain evidence="2 3">NIES-806</strain>
    </source>
</reference>
<dbReference type="AlphaFoldDB" id="A0A1Z4V516"/>
<dbReference type="InterPro" id="IPR008538">
    <property type="entry name" value="Uma2"/>
</dbReference>
<dbReference type="InterPro" id="IPR011335">
    <property type="entry name" value="Restrct_endonuc-II-like"/>
</dbReference>
<dbReference type="PANTHER" id="PTHR35400">
    <property type="entry name" value="SLR1083 PROTEIN"/>
    <property type="match status" value="1"/>
</dbReference>
<feature type="domain" description="Putative restriction endonuclease" evidence="1">
    <location>
        <begin position="11"/>
        <end position="172"/>
    </location>
</feature>
<evidence type="ECO:0000313" key="3">
    <source>
        <dbReference type="Proteomes" id="UP000218702"/>
    </source>
</evidence>
<evidence type="ECO:0000259" key="1">
    <source>
        <dbReference type="Pfam" id="PF05685"/>
    </source>
</evidence>
<dbReference type="Gene3D" id="3.90.1570.10">
    <property type="entry name" value="tt1808, chain A"/>
    <property type="match status" value="1"/>
</dbReference>
<dbReference type="KEGG" id="dcm:NIES806_28520"/>
<proteinExistence type="predicted"/>
<dbReference type="Proteomes" id="UP000218702">
    <property type="component" value="Chromosome"/>
</dbReference>
<dbReference type="SUPFAM" id="SSF52980">
    <property type="entry name" value="Restriction endonuclease-like"/>
    <property type="match status" value="1"/>
</dbReference>
<sequence length="180" mass="20937">MKTLVKWTISDYHKMIESDILTGRNCELIDGEIVEMSPELPQHYNTAKRSVNYLGNLLQGKADVRFNSPITLSNSEPEPDIAIVKLPEHRYNQHHPYPDDIFWLIAVANTSLSKDLLIKRKIYAQAQIAEYWIINLTSQELIVFRNPDNRDYLMKVKWQEPIIKSLAFPDIEIIVSQMLN</sequence>
<dbReference type="OrthoDB" id="509866at2"/>
<dbReference type="RefSeq" id="WP_096671536.1">
    <property type="nucleotide sequence ID" value="NZ_AP018316.1"/>
</dbReference>
<dbReference type="PANTHER" id="PTHR35400:SF1">
    <property type="entry name" value="SLR1083 PROTEIN"/>
    <property type="match status" value="1"/>
</dbReference>
<keyword evidence="3" id="KW-1185">Reference proteome</keyword>
<gene>
    <name evidence="2" type="ORF">NIES806_28520</name>
</gene>
<dbReference type="InterPro" id="IPR012296">
    <property type="entry name" value="Nuclease_put_TT1808"/>
</dbReference>
<dbReference type="Pfam" id="PF05685">
    <property type="entry name" value="Uma2"/>
    <property type="match status" value="1"/>
</dbReference>
<dbReference type="EMBL" id="AP018316">
    <property type="protein sequence ID" value="BAZ86636.1"/>
    <property type="molecule type" value="Genomic_DNA"/>
</dbReference>
<organism evidence="2 3">
    <name type="scientific">Dolichospermum compactum NIES-806</name>
    <dbReference type="NCBI Taxonomy" id="1973481"/>
    <lineage>
        <taxon>Bacteria</taxon>
        <taxon>Bacillati</taxon>
        <taxon>Cyanobacteriota</taxon>
        <taxon>Cyanophyceae</taxon>
        <taxon>Nostocales</taxon>
        <taxon>Aphanizomenonaceae</taxon>
        <taxon>Dolichospermum</taxon>
        <taxon>Dolichospermum compactum</taxon>
    </lineage>
</organism>
<dbReference type="CDD" id="cd06260">
    <property type="entry name" value="DUF820-like"/>
    <property type="match status" value="1"/>
</dbReference>
<evidence type="ECO:0000313" key="2">
    <source>
        <dbReference type="EMBL" id="BAZ86636.1"/>
    </source>
</evidence>
<protein>
    <recommendedName>
        <fullName evidence="1">Putative restriction endonuclease domain-containing protein</fullName>
    </recommendedName>
</protein>
<accession>A0A1Z4V516</accession>
<name>A0A1Z4V516_9CYAN</name>